<evidence type="ECO:0000256" key="1">
    <source>
        <dbReference type="SAM" id="SignalP"/>
    </source>
</evidence>
<dbReference type="RefSeq" id="WP_241273868.1">
    <property type="nucleotide sequence ID" value="NZ_JAKZGS010000003.1"/>
</dbReference>
<dbReference type="InterPro" id="IPR011055">
    <property type="entry name" value="Dup_hybrid_motif"/>
</dbReference>
<dbReference type="Proteomes" id="UP001165488">
    <property type="component" value="Unassembled WGS sequence"/>
</dbReference>
<evidence type="ECO:0000313" key="3">
    <source>
        <dbReference type="Proteomes" id="UP001165488"/>
    </source>
</evidence>
<reference evidence="2" key="1">
    <citation type="submission" date="2022-03" db="EMBL/GenBank/DDBJ databases">
        <title>De novo assembled genomes of Belliella spp. (Cyclobacteriaceae) strains.</title>
        <authorList>
            <person name="Szabo A."/>
            <person name="Korponai K."/>
            <person name="Felfoldi T."/>
        </authorList>
    </citation>
    <scope>NUCLEOTIDE SEQUENCE</scope>
    <source>
        <strain evidence="2">DSM 107340</strain>
    </source>
</reference>
<gene>
    <name evidence="2" type="ORF">MM236_05105</name>
</gene>
<name>A0ABS9UL47_9BACT</name>
<comment type="caution">
    <text evidence="2">The sequence shown here is derived from an EMBL/GenBank/DDBJ whole genome shotgun (WGS) entry which is preliminary data.</text>
</comment>
<protein>
    <submittedName>
        <fullName evidence="2">M23 family metallopeptidase</fullName>
    </submittedName>
</protein>
<dbReference type="EMBL" id="JAKZGS010000003">
    <property type="protein sequence ID" value="MCH7397352.1"/>
    <property type="molecule type" value="Genomic_DNA"/>
</dbReference>
<evidence type="ECO:0000313" key="2">
    <source>
        <dbReference type="EMBL" id="MCH7397352.1"/>
    </source>
</evidence>
<organism evidence="2 3">
    <name type="scientific">Belliella calami</name>
    <dbReference type="NCBI Taxonomy" id="2923436"/>
    <lineage>
        <taxon>Bacteria</taxon>
        <taxon>Pseudomonadati</taxon>
        <taxon>Bacteroidota</taxon>
        <taxon>Cytophagia</taxon>
        <taxon>Cytophagales</taxon>
        <taxon>Cyclobacteriaceae</taxon>
        <taxon>Belliella</taxon>
    </lineage>
</organism>
<feature type="signal peptide" evidence="1">
    <location>
        <begin position="1"/>
        <end position="20"/>
    </location>
</feature>
<proteinExistence type="predicted"/>
<keyword evidence="3" id="KW-1185">Reference proteome</keyword>
<keyword evidence="1" id="KW-0732">Signal</keyword>
<feature type="chain" id="PRO_5045680222" evidence="1">
    <location>
        <begin position="21"/>
        <end position="299"/>
    </location>
</feature>
<sequence>MNKIVCVLLVALFSPFLVDAQVRLYTQEDRKGNKVLISENKDFFSYSVIIDLIEFENLDTREVSGRYFIAKPGKNVLAKMKVKDSKKESNLEFNSQIVRGKYNPDFKDKIPFLLPVKEGLEVKVSKVISDGVVSYDDLDKKSAGVLIHFNEPTFICAPRKGIVTKIVDGSASGFNQIDFDEEDNYIEFYHEDGTFSRLYVFKSKTLRIKVGDTVYPGMELAESAVLNQQSEPYVRFVRLLTIREGYEFKQRNEEVAFVSSANSSLKPENGFKMISVHPERWIMSEMTKKEIKKYLPLIK</sequence>
<accession>A0ABS9UL47</accession>
<dbReference type="Gene3D" id="2.70.70.10">
    <property type="entry name" value="Glucose Permease (Domain IIA)"/>
    <property type="match status" value="1"/>
</dbReference>